<evidence type="ECO:0000313" key="2">
    <source>
        <dbReference type="Proteomes" id="UP001320831"/>
    </source>
</evidence>
<dbReference type="RefSeq" id="WP_260902814.1">
    <property type="nucleotide sequence ID" value="NZ_JAOCZP010000003.1"/>
</dbReference>
<dbReference type="InterPro" id="IPR015996">
    <property type="entry name" value="UCP028451"/>
</dbReference>
<dbReference type="PANTHER" id="PTHR36452:SF1">
    <property type="entry name" value="DUF2461 DOMAIN-CONTAINING PROTEIN"/>
    <property type="match status" value="1"/>
</dbReference>
<dbReference type="EMBL" id="JAOCZP010000003">
    <property type="protein sequence ID" value="MCT7375702.1"/>
    <property type="molecule type" value="Genomic_DNA"/>
</dbReference>
<evidence type="ECO:0000313" key="1">
    <source>
        <dbReference type="EMBL" id="MCT7375702.1"/>
    </source>
</evidence>
<accession>A0ABT2LPE0</accession>
<dbReference type="InterPro" id="IPR012808">
    <property type="entry name" value="CHP02453"/>
</dbReference>
<comment type="caution">
    <text evidence="1">The sequence shown here is derived from an EMBL/GenBank/DDBJ whole genome shotgun (WGS) entry which is preliminary data.</text>
</comment>
<organism evidence="1 2">
    <name type="scientific">Chelativorans salis</name>
    <dbReference type="NCBI Taxonomy" id="2978478"/>
    <lineage>
        <taxon>Bacteria</taxon>
        <taxon>Pseudomonadati</taxon>
        <taxon>Pseudomonadota</taxon>
        <taxon>Alphaproteobacteria</taxon>
        <taxon>Hyphomicrobiales</taxon>
        <taxon>Phyllobacteriaceae</taxon>
        <taxon>Chelativorans</taxon>
    </lineage>
</organism>
<proteinExistence type="predicted"/>
<sequence>MKADGFSHFPAETLEFLVALRANNDRDWFAQNKAAYERAVKRPAEDFCRAITARLDELSGLPHRPKIFRIHRDIRFSRDKTPYNTHLHISFTPDTDAGHRPGWYFGLEPELLTVGTGVFEFKNADLDAFRARVAGEDGERLATLIEDFPVGIRLSKPELKRVPQPYPADHPRAELLRRKSLAGWVDFADPSKACESGFADRCFDAFVRLKPLFDWLNAESH</sequence>
<gene>
    <name evidence="1" type="ORF">N5A92_11725</name>
</gene>
<protein>
    <submittedName>
        <fullName evidence="1">DUF2461 domain-containing protein</fullName>
    </submittedName>
</protein>
<dbReference type="PANTHER" id="PTHR36452">
    <property type="entry name" value="CHROMOSOME 12, WHOLE GENOME SHOTGUN SEQUENCE"/>
    <property type="match status" value="1"/>
</dbReference>
<dbReference type="NCBIfam" id="TIGR02453">
    <property type="entry name" value="TIGR02453 family protein"/>
    <property type="match status" value="1"/>
</dbReference>
<keyword evidence="2" id="KW-1185">Reference proteome</keyword>
<name>A0ABT2LPE0_9HYPH</name>
<dbReference type="Proteomes" id="UP001320831">
    <property type="component" value="Unassembled WGS sequence"/>
</dbReference>
<dbReference type="PIRSF" id="PIRSF028451">
    <property type="entry name" value="UCP028451"/>
    <property type="match status" value="1"/>
</dbReference>
<dbReference type="Pfam" id="PF09365">
    <property type="entry name" value="DUF2461"/>
    <property type="match status" value="1"/>
</dbReference>
<reference evidence="1 2" key="1">
    <citation type="submission" date="2022-09" db="EMBL/GenBank/DDBJ databases">
        <title>Chelativorans salina sp. nov., a novel slightly halophilic bacterium isolated from a saline lake sediment enrichment.</title>
        <authorList>
            <person name="Gao L."/>
            <person name="Fang B.-Z."/>
            <person name="Li W.-J."/>
        </authorList>
    </citation>
    <scope>NUCLEOTIDE SEQUENCE [LARGE SCALE GENOMIC DNA]</scope>
    <source>
        <strain evidence="1 2">EGI FJ00035</strain>
    </source>
</reference>